<sequence>MTTLNIELRDRILWIRLDRPDQLNAFNEAMGDELEAAFIAASADDAVGAIIVTGNGRSFCAGADLTRPDNVFALDETARPDLAMLRERFDDPYVVRNIRDKGGRVALAIHNCRKPVIAAINGAAVGVGATMTLAMDFRLASTEAKIGFVFARLGVVPEACSTWFLPRLVGQQQALEWCLTGDIFDAATGQAAGLLRSVHAPDQLLAEAEAFARRLITDRSPAAVALTRQMLRRNPALPNPLEAHLIESLAMFDMSQADGKEGVAAFMEKRKAVFKDRASSLPGGLEALFGD</sequence>
<name>A0A975GX71_9CAUL</name>
<dbReference type="GO" id="GO:0006635">
    <property type="term" value="P:fatty acid beta-oxidation"/>
    <property type="evidence" value="ECO:0007669"/>
    <property type="project" value="TreeGrafter"/>
</dbReference>
<dbReference type="Pfam" id="PF00378">
    <property type="entry name" value="ECH_1"/>
    <property type="match status" value="1"/>
</dbReference>
<dbReference type="RefSeq" id="WP_207931853.1">
    <property type="nucleotide sequence ID" value="NZ_CP062222.1"/>
</dbReference>
<accession>A0A975GX71</accession>
<dbReference type="CDD" id="cd06558">
    <property type="entry name" value="crotonase-like"/>
    <property type="match status" value="1"/>
</dbReference>
<dbReference type="Proteomes" id="UP000663918">
    <property type="component" value="Chromosome"/>
</dbReference>
<dbReference type="NCBIfam" id="NF006109">
    <property type="entry name" value="PRK08260.1"/>
    <property type="match status" value="1"/>
</dbReference>
<organism evidence="3 4">
    <name type="scientific">Brevundimonas goettingensis</name>
    <dbReference type="NCBI Taxonomy" id="2774190"/>
    <lineage>
        <taxon>Bacteria</taxon>
        <taxon>Pseudomonadati</taxon>
        <taxon>Pseudomonadota</taxon>
        <taxon>Alphaproteobacteria</taxon>
        <taxon>Caulobacterales</taxon>
        <taxon>Caulobacteraceae</taxon>
        <taxon>Brevundimonas</taxon>
    </lineage>
</organism>
<reference evidence="3" key="1">
    <citation type="submission" date="2020-09" db="EMBL/GenBank/DDBJ databases">
        <title>Brevundimonas sp. LVF2 isolated from a puddle in Goettingen, Germany.</title>
        <authorList>
            <person name="Friedrich I."/>
            <person name="Klassen A."/>
            <person name="Hannes N."/>
            <person name="Schneider D."/>
            <person name="Hertel R."/>
            <person name="Daniel R."/>
        </authorList>
    </citation>
    <scope>NUCLEOTIDE SEQUENCE</scope>
    <source>
        <strain evidence="3">LVF2</strain>
    </source>
</reference>
<gene>
    <name evidence="3" type="ORF">IFJ75_06815</name>
</gene>
<evidence type="ECO:0000256" key="2">
    <source>
        <dbReference type="ARBA" id="ARBA00023239"/>
    </source>
</evidence>
<dbReference type="InterPro" id="IPR029045">
    <property type="entry name" value="ClpP/crotonase-like_dom_sf"/>
</dbReference>
<dbReference type="GO" id="GO:0016829">
    <property type="term" value="F:lyase activity"/>
    <property type="evidence" value="ECO:0007669"/>
    <property type="project" value="UniProtKB-KW"/>
</dbReference>
<evidence type="ECO:0000313" key="4">
    <source>
        <dbReference type="Proteomes" id="UP000663918"/>
    </source>
</evidence>
<dbReference type="Gene3D" id="1.10.12.10">
    <property type="entry name" value="Lyase 2-enoyl-coa Hydratase, Chain A, domain 2"/>
    <property type="match status" value="1"/>
</dbReference>
<dbReference type="InterPro" id="IPR001753">
    <property type="entry name" value="Enoyl-CoA_hydra/iso"/>
</dbReference>
<dbReference type="InterPro" id="IPR014748">
    <property type="entry name" value="Enoyl-CoA_hydra_C"/>
</dbReference>
<comment type="similarity">
    <text evidence="1">Belongs to the enoyl-CoA hydratase/isomerase family.</text>
</comment>
<dbReference type="AlphaFoldDB" id="A0A975GX71"/>
<dbReference type="EMBL" id="CP062222">
    <property type="protein sequence ID" value="QTC92574.1"/>
    <property type="molecule type" value="Genomic_DNA"/>
</dbReference>
<dbReference type="SUPFAM" id="SSF52096">
    <property type="entry name" value="ClpP/crotonase"/>
    <property type="match status" value="1"/>
</dbReference>
<protein>
    <submittedName>
        <fullName evidence="3">Crotonase/enoyl-CoA hydratase family protein</fullName>
    </submittedName>
</protein>
<keyword evidence="2" id="KW-0456">Lyase</keyword>
<dbReference type="PANTHER" id="PTHR11941">
    <property type="entry name" value="ENOYL-COA HYDRATASE-RELATED"/>
    <property type="match status" value="1"/>
</dbReference>
<dbReference type="KEGG" id="bgoe:IFJ75_06815"/>
<evidence type="ECO:0000313" key="3">
    <source>
        <dbReference type="EMBL" id="QTC92574.1"/>
    </source>
</evidence>
<keyword evidence="4" id="KW-1185">Reference proteome</keyword>
<evidence type="ECO:0000256" key="1">
    <source>
        <dbReference type="ARBA" id="ARBA00005254"/>
    </source>
</evidence>
<dbReference type="PANTHER" id="PTHR11941:SF54">
    <property type="entry name" value="ENOYL-COA HYDRATASE, MITOCHONDRIAL"/>
    <property type="match status" value="1"/>
</dbReference>
<proteinExistence type="inferred from homology"/>
<dbReference type="Gene3D" id="3.90.226.10">
    <property type="entry name" value="2-enoyl-CoA Hydratase, Chain A, domain 1"/>
    <property type="match status" value="1"/>
</dbReference>